<protein>
    <submittedName>
        <fullName evidence="10">TOM1-like protein 9</fullName>
    </submittedName>
</protein>
<dbReference type="GeneID" id="111004592"/>
<accession>A0A6J1BQ01</accession>
<feature type="domain" description="VHS" evidence="7">
    <location>
        <begin position="9"/>
        <end position="138"/>
    </location>
</feature>
<evidence type="ECO:0000259" key="7">
    <source>
        <dbReference type="PROSITE" id="PS50179"/>
    </source>
</evidence>
<dbReference type="SUPFAM" id="SSF48464">
    <property type="entry name" value="ENTH/VHS domain"/>
    <property type="match status" value="1"/>
</dbReference>
<evidence type="ECO:0000259" key="8">
    <source>
        <dbReference type="PROSITE" id="PS50909"/>
    </source>
</evidence>
<dbReference type="PANTHER" id="PTHR45898">
    <property type="entry name" value="TOM1-LIKE PROTEIN"/>
    <property type="match status" value="1"/>
</dbReference>
<dbReference type="GO" id="GO:0043328">
    <property type="term" value="P:protein transport to vacuole involved in ubiquitin-dependent protein catabolic process via the multivesicular body sorting pathway"/>
    <property type="evidence" value="ECO:0007669"/>
    <property type="project" value="InterPro"/>
</dbReference>
<comment type="subcellular location">
    <subcellularLocation>
        <location evidence="1">Membrane</location>
        <topology evidence="1">Peripheral membrane protein</topology>
    </subcellularLocation>
</comment>
<sequence>MVNSVVARATSDMLIGPDWAMNIEICDMLNHDPGQAKDVVKGIKKRLGSKNSKVQLLALTLLETIIKNCGDIVHMHVAEKGLLHEMVKMVKKKPDFRVKEKILILIDTWQEAFGGPRARYPQYYAAYQELLRSGAVFPQRSESSAPVFTPPQTQPLASYPPNMRNADRNQQDGAETSAESEFPTLSLTEIQNARGIMDVLSEMLNACEPGNKEAIRQEVIVDLVDQCRTYKQRVVHLVNSTADESLLCQGLALNDDLQRLLARHESISSGTPVAQKPKSESTAALVDVDRPLIDTVDNSKQPETKATSNAGEGSQTLNQLLLPTPSATNGPVPPVRVEPSVDLLSGDFNSPKADNSLALVPLGGEKQPNTPGSDQNALVLFDMFSDGNNASNPANPPPINPNGQSHPPASQFQQQPNLHSPQGGMYPNGNSTNMGSPHYEQSMYMQGPGSPWNGQIPQQQQLQQPPSPVYGSQTTGAFPPPPWEAQSTDDGSPVAGSHYPQTSMQVTTQVIVSHGHPQGPQSMGNEVVGIGMYIQPMTSGHMPTMNSHVNPNNQLGLHPQQIPGMQNMVMPMPPQHSQANQMTQPYYPQQMYGNHNQYNTGYGYGHGQPQQAPPQYLEQQMYGMSIRDDTSMSNSSSQASALSYLPPMKPANKPEDKLFGDLVDIAKFKPGKSPPGRAGSM</sequence>
<keyword evidence="3" id="KW-0813">Transport</keyword>
<dbReference type="GO" id="GO:0043130">
    <property type="term" value="F:ubiquitin binding"/>
    <property type="evidence" value="ECO:0007669"/>
    <property type="project" value="InterPro"/>
</dbReference>
<dbReference type="InterPro" id="IPR038425">
    <property type="entry name" value="GAT_sf"/>
</dbReference>
<dbReference type="CDD" id="cd14231">
    <property type="entry name" value="GAT_GGA-like_plant"/>
    <property type="match status" value="1"/>
</dbReference>
<dbReference type="SMART" id="SM00288">
    <property type="entry name" value="VHS"/>
    <property type="match status" value="1"/>
</dbReference>
<dbReference type="InterPro" id="IPR002014">
    <property type="entry name" value="VHS_dom"/>
</dbReference>
<dbReference type="Pfam" id="PF00790">
    <property type="entry name" value="VHS"/>
    <property type="match status" value="1"/>
</dbReference>
<evidence type="ECO:0000313" key="10">
    <source>
        <dbReference type="RefSeq" id="XP_022131339.1"/>
    </source>
</evidence>
<dbReference type="GO" id="GO:0005737">
    <property type="term" value="C:cytoplasm"/>
    <property type="evidence" value="ECO:0007669"/>
    <property type="project" value="UniProtKB-ARBA"/>
</dbReference>
<dbReference type="PROSITE" id="PS50909">
    <property type="entry name" value="GAT"/>
    <property type="match status" value="1"/>
</dbReference>
<keyword evidence="4" id="KW-0653">Protein transport</keyword>
<evidence type="ECO:0000256" key="4">
    <source>
        <dbReference type="ARBA" id="ARBA00022927"/>
    </source>
</evidence>
<feature type="region of interest" description="Disordered" evidence="6">
    <location>
        <begin position="268"/>
        <end position="349"/>
    </location>
</feature>
<dbReference type="Proteomes" id="UP000504603">
    <property type="component" value="Unplaced"/>
</dbReference>
<dbReference type="PROSITE" id="PS50179">
    <property type="entry name" value="VHS"/>
    <property type="match status" value="1"/>
</dbReference>
<dbReference type="Pfam" id="PF03127">
    <property type="entry name" value="GAT"/>
    <property type="match status" value="1"/>
</dbReference>
<reference evidence="10" key="1">
    <citation type="submission" date="2025-08" db="UniProtKB">
        <authorList>
            <consortium name="RefSeq"/>
        </authorList>
    </citation>
    <scope>IDENTIFICATION</scope>
    <source>
        <strain evidence="10">OHB3-1</strain>
    </source>
</reference>
<dbReference type="FunFam" id="1.25.40.90:FF:000028">
    <property type="entry name" value="TOM1-like protein 2"/>
    <property type="match status" value="1"/>
</dbReference>
<feature type="region of interest" description="Disordered" evidence="6">
    <location>
        <begin position="627"/>
        <end position="657"/>
    </location>
</feature>
<evidence type="ECO:0000256" key="6">
    <source>
        <dbReference type="SAM" id="MobiDB-lite"/>
    </source>
</evidence>
<evidence type="ECO:0000256" key="5">
    <source>
        <dbReference type="ARBA" id="ARBA00023136"/>
    </source>
</evidence>
<keyword evidence="9" id="KW-1185">Reference proteome</keyword>
<feature type="compositionally biased region" description="Polar residues" evidence="6">
    <location>
        <begin position="296"/>
        <end position="329"/>
    </location>
</feature>
<feature type="compositionally biased region" description="Low complexity" evidence="6">
    <location>
        <begin position="455"/>
        <end position="464"/>
    </location>
</feature>
<gene>
    <name evidence="10" type="primary">LOC111004592</name>
</gene>
<evidence type="ECO:0000256" key="3">
    <source>
        <dbReference type="ARBA" id="ARBA00022448"/>
    </source>
</evidence>
<dbReference type="RefSeq" id="XP_022131339.1">
    <property type="nucleotide sequence ID" value="XM_022275647.1"/>
</dbReference>
<dbReference type="PANTHER" id="PTHR45898:SF4">
    <property type="entry name" value="TARGET OF MYB PROTEIN 1"/>
    <property type="match status" value="1"/>
</dbReference>
<comment type="similarity">
    <text evidence="2">Belongs to the TOM1 family.</text>
</comment>
<dbReference type="OrthoDB" id="2018246at2759"/>
<dbReference type="InterPro" id="IPR044836">
    <property type="entry name" value="TOL_plant"/>
</dbReference>
<keyword evidence="5" id="KW-0472">Membrane</keyword>
<organism evidence="9 10">
    <name type="scientific">Momordica charantia</name>
    <name type="common">Bitter gourd</name>
    <name type="synonym">Balsam pear</name>
    <dbReference type="NCBI Taxonomy" id="3673"/>
    <lineage>
        <taxon>Eukaryota</taxon>
        <taxon>Viridiplantae</taxon>
        <taxon>Streptophyta</taxon>
        <taxon>Embryophyta</taxon>
        <taxon>Tracheophyta</taxon>
        <taxon>Spermatophyta</taxon>
        <taxon>Magnoliopsida</taxon>
        <taxon>eudicotyledons</taxon>
        <taxon>Gunneridae</taxon>
        <taxon>Pentapetalae</taxon>
        <taxon>rosids</taxon>
        <taxon>fabids</taxon>
        <taxon>Cucurbitales</taxon>
        <taxon>Cucurbitaceae</taxon>
        <taxon>Momordiceae</taxon>
        <taxon>Momordica</taxon>
    </lineage>
</organism>
<evidence type="ECO:0000256" key="1">
    <source>
        <dbReference type="ARBA" id="ARBA00004170"/>
    </source>
</evidence>
<dbReference type="CDD" id="cd03561">
    <property type="entry name" value="VHS"/>
    <property type="match status" value="1"/>
</dbReference>
<feature type="region of interest" description="Disordered" evidence="6">
    <location>
        <begin position="142"/>
        <end position="181"/>
    </location>
</feature>
<proteinExistence type="inferred from homology"/>
<feature type="compositionally biased region" description="Low complexity" evidence="6">
    <location>
        <begin position="631"/>
        <end position="643"/>
    </location>
</feature>
<feature type="domain" description="GAT" evidence="8">
    <location>
        <begin position="181"/>
        <end position="269"/>
    </location>
</feature>
<feature type="compositionally biased region" description="Polar residues" evidence="6">
    <location>
        <begin position="171"/>
        <end position="181"/>
    </location>
</feature>
<dbReference type="GO" id="GO:0016020">
    <property type="term" value="C:membrane"/>
    <property type="evidence" value="ECO:0007669"/>
    <property type="project" value="UniProtKB-SubCell"/>
</dbReference>
<dbReference type="KEGG" id="mcha:111004592"/>
<dbReference type="InterPro" id="IPR004152">
    <property type="entry name" value="GAT_dom"/>
</dbReference>
<feature type="compositionally biased region" description="Polar residues" evidence="6">
    <location>
        <begin position="403"/>
        <end position="420"/>
    </location>
</feature>
<evidence type="ECO:0000256" key="2">
    <source>
        <dbReference type="ARBA" id="ARBA00007708"/>
    </source>
</evidence>
<feature type="region of interest" description="Disordered" evidence="6">
    <location>
        <begin position="384"/>
        <end position="499"/>
    </location>
</feature>
<dbReference type="Gene3D" id="1.20.58.160">
    <property type="match status" value="1"/>
</dbReference>
<dbReference type="AlphaFoldDB" id="A0A6J1BQ01"/>
<evidence type="ECO:0000313" key="9">
    <source>
        <dbReference type="Proteomes" id="UP000504603"/>
    </source>
</evidence>
<dbReference type="GO" id="GO:0035091">
    <property type="term" value="F:phosphatidylinositol binding"/>
    <property type="evidence" value="ECO:0007669"/>
    <property type="project" value="InterPro"/>
</dbReference>
<name>A0A6J1BQ01_MOMCH</name>
<dbReference type="InterPro" id="IPR008942">
    <property type="entry name" value="ENTH_VHS"/>
</dbReference>
<dbReference type="SUPFAM" id="SSF89009">
    <property type="entry name" value="GAT-like domain"/>
    <property type="match status" value="1"/>
</dbReference>
<dbReference type="Gene3D" id="1.25.40.90">
    <property type="match status" value="1"/>
</dbReference>
<feature type="region of interest" description="Disordered" evidence="6">
    <location>
        <begin position="356"/>
        <end position="375"/>
    </location>
</feature>